<protein>
    <submittedName>
        <fullName evidence="1">Uncharacterized protein</fullName>
    </submittedName>
</protein>
<dbReference type="EMBL" id="LR130778">
    <property type="protein sequence ID" value="VDN46201.1"/>
    <property type="molecule type" value="Genomic_DNA"/>
</dbReference>
<dbReference type="KEGG" id="cbar:PATL70BA_0353"/>
<accession>A0A3P7PSJ7</accession>
<dbReference type="Proteomes" id="UP000279029">
    <property type="component" value="Chromosome"/>
</dbReference>
<proteinExistence type="predicted"/>
<evidence type="ECO:0000313" key="2">
    <source>
        <dbReference type="Proteomes" id="UP000279029"/>
    </source>
</evidence>
<name>A0A3P7PSJ7_9FIRM</name>
<dbReference type="OrthoDB" id="1801651at2"/>
<keyword evidence="2" id="KW-1185">Reference proteome</keyword>
<gene>
    <name evidence="1" type="ORF">PATL70BA_0353</name>
</gene>
<organism evidence="1 2">
    <name type="scientific">Petrocella atlantisensis</name>
    <dbReference type="NCBI Taxonomy" id="2173034"/>
    <lineage>
        <taxon>Bacteria</taxon>
        <taxon>Bacillati</taxon>
        <taxon>Bacillota</taxon>
        <taxon>Clostridia</taxon>
        <taxon>Lachnospirales</taxon>
        <taxon>Vallitaleaceae</taxon>
        <taxon>Petrocella</taxon>
    </lineage>
</organism>
<sequence>MKGDGQLKYSEIEVKKMLKAGDLSLEEQIKFNILNFIRTIHLNELDFIESSFGSEFFGELPMTFKKNPGQVLGLITATNDGEVLKYVFNDNGYEPLEDLLKLLK</sequence>
<dbReference type="AlphaFoldDB" id="A0A3P7PSJ7"/>
<dbReference type="RefSeq" id="WP_125135753.1">
    <property type="nucleotide sequence ID" value="NZ_LR130778.1"/>
</dbReference>
<evidence type="ECO:0000313" key="1">
    <source>
        <dbReference type="EMBL" id="VDN46201.1"/>
    </source>
</evidence>
<reference evidence="1 2" key="1">
    <citation type="submission" date="2018-09" db="EMBL/GenBank/DDBJ databases">
        <authorList>
            <person name="Postec A."/>
        </authorList>
    </citation>
    <scope>NUCLEOTIDE SEQUENCE [LARGE SCALE GENOMIC DNA]</scope>
    <source>
        <strain evidence="1">70B-A</strain>
    </source>
</reference>